<protein>
    <submittedName>
        <fullName evidence="2">N-acetyltransferase 16</fullName>
    </submittedName>
</protein>
<comment type="caution">
    <text evidence="2">The sequence shown here is derived from an EMBL/GenBank/DDBJ whole genome shotgun (WGS) entry which is preliminary data.</text>
</comment>
<evidence type="ECO:0000313" key="2">
    <source>
        <dbReference type="EMBL" id="OWF37432.1"/>
    </source>
</evidence>
<gene>
    <name evidence="2" type="ORF">KP79_PYT04726</name>
</gene>
<dbReference type="EMBL" id="NEDP02005589">
    <property type="protein sequence ID" value="OWF37432.1"/>
    <property type="molecule type" value="Genomic_DNA"/>
</dbReference>
<sequence>MDLIECRLVGIQDYDDVTAIRDDVYDGMDYLPALYRSMMTNHIGYALTVNKTMVAFRCDAFIDDGETMLTRALRVRKGYEGRGMVNRLGDFISQENAGNLRLKRRVYTFGNTNLLKKVEQGKATLVLQKAILLYKGLVSKVVPSLPTVTNTQIRILNKADMQKLLSSKTDTDSLFPQGRIIADWVPYRLLAINVDHFFNDFCLILGSDCKDGDSVRLELMTLAVSYTVPNGIRYTIEIYGSLTEQMFSDHMAEHLRKCSTFDRDNINLLIHHEQGRHDPDIITKTMQQFGMTASDRIHSTMYAAEESTI</sequence>
<evidence type="ECO:0000313" key="3">
    <source>
        <dbReference type="Proteomes" id="UP000242188"/>
    </source>
</evidence>
<dbReference type="PANTHER" id="PTHR47403:SF6">
    <property type="entry name" value="N-ACETYLTRANSFERASE DOMAIN-CONTAINING PROTEIN"/>
    <property type="match status" value="1"/>
</dbReference>
<dbReference type="OrthoDB" id="6151923at2759"/>
<accession>A0A210PLR1</accession>
<dbReference type="PANTHER" id="PTHR47403">
    <property type="entry name" value="LOC100145250 PROTEIN"/>
    <property type="match status" value="1"/>
</dbReference>
<name>A0A210PLR1_MIZYE</name>
<keyword evidence="2" id="KW-0808">Transferase</keyword>
<organism evidence="2 3">
    <name type="scientific">Mizuhopecten yessoensis</name>
    <name type="common">Japanese scallop</name>
    <name type="synonym">Patinopecten yessoensis</name>
    <dbReference type="NCBI Taxonomy" id="6573"/>
    <lineage>
        <taxon>Eukaryota</taxon>
        <taxon>Metazoa</taxon>
        <taxon>Spiralia</taxon>
        <taxon>Lophotrochozoa</taxon>
        <taxon>Mollusca</taxon>
        <taxon>Bivalvia</taxon>
        <taxon>Autobranchia</taxon>
        <taxon>Pteriomorphia</taxon>
        <taxon>Pectinida</taxon>
        <taxon>Pectinoidea</taxon>
        <taxon>Pectinidae</taxon>
        <taxon>Mizuhopecten</taxon>
    </lineage>
</organism>
<dbReference type="Pfam" id="PF24066">
    <property type="entry name" value="Hisat_C"/>
    <property type="match status" value="1"/>
</dbReference>
<reference evidence="2 3" key="1">
    <citation type="journal article" date="2017" name="Nat. Ecol. Evol.">
        <title>Scallop genome provides insights into evolution of bilaterian karyotype and development.</title>
        <authorList>
            <person name="Wang S."/>
            <person name="Zhang J."/>
            <person name="Jiao W."/>
            <person name="Li J."/>
            <person name="Xun X."/>
            <person name="Sun Y."/>
            <person name="Guo X."/>
            <person name="Huan P."/>
            <person name="Dong B."/>
            <person name="Zhang L."/>
            <person name="Hu X."/>
            <person name="Sun X."/>
            <person name="Wang J."/>
            <person name="Zhao C."/>
            <person name="Wang Y."/>
            <person name="Wang D."/>
            <person name="Huang X."/>
            <person name="Wang R."/>
            <person name="Lv J."/>
            <person name="Li Y."/>
            <person name="Zhang Z."/>
            <person name="Liu B."/>
            <person name="Lu W."/>
            <person name="Hui Y."/>
            <person name="Liang J."/>
            <person name="Zhou Z."/>
            <person name="Hou R."/>
            <person name="Li X."/>
            <person name="Liu Y."/>
            <person name="Li H."/>
            <person name="Ning X."/>
            <person name="Lin Y."/>
            <person name="Zhao L."/>
            <person name="Xing Q."/>
            <person name="Dou J."/>
            <person name="Li Y."/>
            <person name="Mao J."/>
            <person name="Guo H."/>
            <person name="Dou H."/>
            <person name="Li T."/>
            <person name="Mu C."/>
            <person name="Jiang W."/>
            <person name="Fu Q."/>
            <person name="Fu X."/>
            <person name="Miao Y."/>
            <person name="Liu J."/>
            <person name="Yu Q."/>
            <person name="Li R."/>
            <person name="Liao H."/>
            <person name="Li X."/>
            <person name="Kong Y."/>
            <person name="Jiang Z."/>
            <person name="Chourrout D."/>
            <person name="Li R."/>
            <person name="Bao Z."/>
        </authorList>
    </citation>
    <scope>NUCLEOTIDE SEQUENCE [LARGE SCALE GENOMIC DNA]</scope>
    <source>
        <strain evidence="2 3">PY_sf001</strain>
    </source>
</reference>
<dbReference type="Proteomes" id="UP000242188">
    <property type="component" value="Unassembled WGS sequence"/>
</dbReference>
<dbReference type="InterPro" id="IPR056483">
    <property type="entry name" value="Hisat_C"/>
</dbReference>
<keyword evidence="3" id="KW-1185">Reference proteome</keyword>
<feature type="domain" description="Histidine N-acetyltransferase C-terminal" evidence="1">
    <location>
        <begin position="152"/>
        <end position="258"/>
    </location>
</feature>
<dbReference type="GO" id="GO:0016740">
    <property type="term" value="F:transferase activity"/>
    <property type="evidence" value="ECO:0007669"/>
    <property type="project" value="UniProtKB-KW"/>
</dbReference>
<dbReference type="AlphaFoldDB" id="A0A210PLR1"/>
<proteinExistence type="predicted"/>
<evidence type="ECO:0000259" key="1">
    <source>
        <dbReference type="Pfam" id="PF24066"/>
    </source>
</evidence>